<keyword evidence="10" id="KW-0067">ATP-binding</keyword>
<dbReference type="Pfam" id="PF02518">
    <property type="entry name" value="HATPase_c"/>
    <property type="match status" value="1"/>
</dbReference>
<dbReference type="AlphaFoldDB" id="A0A8F9TUQ0"/>
<feature type="transmembrane region" description="Helical" evidence="17">
    <location>
        <begin position="254"/>
        <end position="282"/>
    </location>
</feature>
<dbReference type="SMART" id="SM00448">
    <property type="entry name" value="REC"/>
    <property type="match status" value="1"/>
</dbReference>
<dbReference type="Gene3D" id="1.10.287.130">
    <property type="match status" value="1"/>
</dbReference>
<keyword evidence="5 16" id="KW-0597">Phosphoprotein</keyword>
<dbReference type="GO" id="GO:0000155">
    <property type="term" value="F:phosphorelay sensor kinase activity"/>
    <property type="evidence" value="ECO:0007669"/>
    <property type="project" value="InterPro"/>
</dbReference>
<feature type="transmembrane region" description="Helical" evidence="17">
    <location>
        <begin position="227"/>
        <end position="248"/>
    </location>
</feature>
<dbReference type="FunFam" id="3.30.565.10:FF:000010">
    <property type="entry name" value="Sensor histidine kinase RcsC"/>
    <property type="match status" value="1"/>
</dbReference>
<evidence type="ECO:0000256" key="7">
    <source>
        <dbReference type="ARBA" id="ARBA00022692"/>
    </source>
</evidence>
<name>A0A8F9TUQ0_9BACT</name>
<proteinExistence type="predicted"/>
<comment type="subcellular location">
    <subcellularLocation>
        <location evidence="2">Cell membrane</location>
        <topology evidence="2">Multi-pass membrane protein</topology>
    </subcellularLocation>
</comment>
<evidence type="ECO:0000256" key="3">
    <source>
        <dbReference type="ARBA" id="ARBA00012438"/>
    </source>
</evidence>
<sequence length="736" mass="78708">MAHFSVPPIARVLHSSPSASASRFSVRLDWLALTRGLGWHAALFLLLLATAFVAMRWISLPPTHVSAIWLPGGFALVALLRRPGWSALPTIWLANWAIVAVANNYPFLTPRPYSYLLCLVNTLGPALSAVVWRRWLKNDPFADGAQFLKFTFGVALFPAVLTSWMVIGIIGFTGHLPGLTAAEFWLRSGIITLSDALGIFLVAPLLLSPRRRTVIARSTRASLALHAANLVLTALVCLLSFHLTPLAIYLTIPLALAVAIFCGPRGVAAMVLVVSAYGLFATARGHGPFVTPHAVAFAPIFAMGVFAFCLGIPGQFAGITLDQLRRHRAELEVTVAVRTQALAHAKEAAEAADRAKSEFLAAMSHEIRTPMNGVLGFTRLLADSPLAPKQREFVDSILTSGGTLLALLNDILDVSKIEAGAIELEKTPWNVRASLHNVLQLFAADAARKHVALRLHIAEDVPPFLLADATRVTQIATNLVANAVKFTPQGSVTVHVTAPLAPGATADGTAQHLLTVAVTDTGIGISSADIGRLFRSFSQADSSITRRFGGSGLGLVISRRLCEHMGGTLTVASTPGEGSTFTATLCAPAAAAPTVDRNGTPAPFALEATGPSLRVLVAEDNPLNRRFAGLLLERLGHEPEFALDGQAALDRFCAARFDVILMDVQMPQLDGLSATRAIREFERQHARARTPIIAVTADALVEDREHCLAAGMDEYLSKPLNPGALRETLARLVHRA</sequence>
<evidence type="ECO:0000256" key="4">
    <source>
        <dbReference type="ARBA" id="ARBA00022475"/>
    </source>
</evidence>
<keyword evidence="21" id="KW-1185">Reference proteome</keyword>
<dbReference type="Gene3D" id="3.40.50.2300">
    <property type="match status" value="1"/>
</dbReference>
<dbReference type="SUPFAM" id="SSF47384">
    <property type="entry name" value="Homodimeric domain of signal transducing histidine kinase"/>
    <property type="match status" value="1"/>
</dbReference>
<dbReference type="SMART" id="SM00388">
    <property type="entry name" value="HisKA"/>
    <property type="match status" value="1"/>
</dbReference>
<dbReference type="Pfam" id="PF05231">
    <property type="entry name" value="MASE1"/>
    <property type="match status" value="1"/>
</dbReference>
<dbReference type="GO" id="GO:0005886">
    <property type="term" value="C:plasma membrane"/>
    <property type="evidence" value="ECO:0007669"/>
    <property type="project" value="UniProtKB-SubCell"/>
</dbReference>
<dbReference type="PRINTS" id="PR00344">
    <property type="entry name" value="BCTRLSENSOR"/>
</dbReference>
<keyword evidence="9" id="KW-0418">Kinase</keyword>
<dbReference type="Pfam" id="PF00512">
    <property type="entry name" value="HisKA"/>
    <property type="match status" value="1"/>
</dbReference>
<dbReference type="PROSITE" id="PS50110">
    <property type="entry name" value="RESPONSE_REGULATORY"/>
    <property type="match status" value="1"/>
</dbReference>
<gene>
    <name evidence="20" type="ORF">K0B96_12490</name>
</gene>
<dbReference type="CDD" id="cd16922">
    <property type="entry name" value="HATPase_EvgS-ArcB-TorS-like"/>
    <property type="match status" value="1"/>
</dbReference>
<keyword evidence="12" id="KW-0902">Two-component regulatory system</keyword>
<dbReference type="InterPro" id="IPR005467">
    <property type="entry name" value="His_kinase_dom"/>
</dbReference>
<dbReference type="Pfam" id="PF00072">
    <property type="entry name" value="Response_reg"/>
    <property type="match status" value="1"/>
</dbReference>
<dbReference type="FunFam" id="1.10.287.130:FF:000002">
    <property type="entry name" value="Two-component osmosensing histidine kinase"/>
    <property type="match status" value="1"/>
</dbReference>
<dbReference type="InterPro" id="IPR001789">
    <property type="entry name" value="Sig_transdc_resp-reg_receiver"/>
</dbReference>
<feature type="transmembrane region" description="Helical" evidence="17">
    <location>
        <begin position="294"/>
        <end position="316"/>
    </location>
</feature>
<evidence type="ECO:0000256" key="15">
    <source>
        <dbReference type="ARBA" id="ARBA00068150"/>
    </source>
</evidence>
<dbReference type="Proteomes" id="UP000825051">
    <property type="component" value="Chromosome"/>
</dbReference>
<dbReference type="RefSeq" id="WP_220161228.1">
    <property type="nucleotide sequence ID" value="NZ_CP080507.1"/>
</dbReference>
<organism evidence="20 21">
    <name type="scientific">Horticoccus luteus</name>
    <dbReference type="NCBI Taxonomy" id="2862869"/>
    <lineage>
        <taxon>Bacteria</taxon>
        <taxon>Pseudomonadati</taxon>
        <taxon>Verrucomicrobiota</taxon>
        <taxon>Opitutia</taxon>
        <taxon>Opitutales</taxon>
        <taxon>Opitutaceae</taxon>
        <taxon>Horticoccus</taxon>
    </lineage>
</organism>
<evidence type="ECO:0000256" key="8">
    <source>
        <dbReference type="ARBA" id="ARBA00022741"/>
    </source>
</evidence>
<keyword evidence="4" id="KW-1003">Cell membrane</keyword>
<dbReference type="PANTHER" id="PTHR45339">
    <property type="entry name" value="HYBRID SIGNAL TRANSDUCTION HISTIDINE KINASE J"/>
    <property type="match status" value="1"/>
</dbReference>
<evidence type="ECO:0000256" key="17">
    <source>
        <dbReference type="SAM" id="Phobius"/>
    </source>
</evidence>
<evidence type="ECO:0000313" key="21">
    <source>
        <dbReference type="Proteomes" id="UP000825051"/>
    </source>
</evidence>
<feature type="transmembrane region" description="Helical" evidence="17">
    <location>
        <begin position="87"/>
        <end position="107"/>
    </location>
</feature>
<dbReference type="InterPro" id="IPR003661">
    <property type="entry name" value="HisK_dim/P_dom"/>
</dbReference>
<dbReference type="SMART" id="SM00387">
    <property type="entry name" value="HATPase_c"/>
    <property type="match status" value="1"/>
</dbReference>
<dbReference type="Gene3D" id="3.30.565.10">
    <property type="entry name" value="Histidine kinase-like ATPase, C-terminal domain"/>
    <property type="match status" value="1"/>
</dbReference>
<dbReference type="CDD" id="cd00082">
    <property type="entry name" value="HisKA"/>
    <property type="match status" value="1"/>
</dbReference>
<feature type="domain" description="Histidine kinase" evidence="18">
    <location>
        <begin position="362"/>
        <end position="589"/>
    </location>
</feature>
<evidence type="ECO:0000313" key="20">
    <source>
        <dbReference type="EMBL" id="QYM78124.1"/>
    </source>
</evidence>
<dbReference type="CDD" id="cd17546">
    <property type="entry name" value="REC_hyHK_CKI1_RcsC-like"/>
    <property type="match status" value="1"/>
</dbReference>
<dbReference type="SUPFAM" id="SSF52172">
    <property type="entry name" value="CheY-like"/>
    <property type="match status" value="1"/>
</dbReference>
<feature type="transmembrane region" description="Helical" evidence="17">
    <location>
        <begin position="64"/>
        <end position="80"/>
    </location>
</feature>
<dbReference type="EC" id="2.7.13.3" evidence="3"/>
<evidence type="ECO:0000256" key="12">
    <source>
        <dbReference type="ARBA" id="ARBA00023012"/>
    </source>
</evidence>
<dbReference type="InterPro" id="IPR036890">
    <property type="entry name" value="HATPase_C_sf"/>
</dbReference>
<feature type="transmembrane region" description="Helical" evidence="17">
    <location>
        <begin position="113"/>
        <end position="135"/>
    </location>
</feature>
<evidence type="ECO:0000256" key="6">
    <source>
        <dbReference type="ARBA" id="ARBA00022679"/>
    </source>
</evidence>
<evidence type="ECO:0000256" key="10">
    <source>
        <dbReference type="ARBA" id="ARBA00022840"/>
    </source>
</evidence>
<keyword evidence="13 17" id="KW-0472">Membrane</keyword>
<keyword evidence="8" id="KW-0547">Nucleotide-binding</keyword>
<reference evidence="20" key="1">
    <citation type="submission" date="2021-08" db="EMBL/GenBank/DDBJ databases">
        <title>Genome of a novel bacterium of the phylum Verrucomicrobia, Oleiharenicola sp. KSB-15.</title>
        <authorList>
            <person name="Chung J.-H."/>
            <person name="Ahn J.-H."/>
            <person name="Yoon Y."/>
            <person name="Kim D.-Y."/>
            <person name="An S.-H."/>
            <person name="Park I."/>
            <person name="Yeon J."/>
        </authorList>
    </citation>
    <scope>NUCLEOTIDE SEQUENCE</scope>
    <source>
        <strain evidence="20">KSB-15</strain>
    </source>
</reference>
<evidence type="ECO:0000256" key="14">
    <source>
        <dbReference type="ARBA" id="ARBA00064003"/>
    </source>
</evidence>
<feature type="transmembrane region" description="Helical" evidence="17">
    <location>
        <begin position="184"/>
        <end position="207"/>
    </location>
</feature>
<dbReference type="PANTHER" id="PTHR45339:SF1">
    <property type="entry name" value="HYBRID SIGNAL TRANSDUCTION HISTIDINE KINASE J"/>
    <property type="match status" value="1"/>
</dbReference>
<comment type="subunit">
    <text evidence="14">At low DSF concentrations, interacts with RpfF.</text>
</comment>
<dbReference type="InterPro" id="IPR004358">
    <property type="entry name" value="Sig_transdc_His_kin-like_C"/>
</dbReference>
<keyword evidence="11 17" id="KW-1133">Transmembrane helix</keyword>
<feature type="transmembrane region" description="Helical" evidence="17">
    <location>
        <begin position="37"/>
        <end position="58"/>
    </location>
</feature>
<evidence type="ECO:0000256" key="16">
    <source>
        <dbReference type="PROSITE-ProRule" id="PRU00169"/>
    </source>
</evidence>
<evidence type="ECO:0000256" key="5">
    <source>
        <dbReference type="ARBA" id="ARBA00022553"/>
    </source>
</evidence>
<feature type="domain" description="Response regulatory" evidence="19">
    <location>
        <begin position="614"/>
        <end position="733"/>
    </location>
</feature>
<dbReference type="InterPro" id="IPR003594">
    <property type="entry name" value="HATPase_dom"/>
</dbReference>
<dbReference type="GO" id="GO:0005524">
    <property type="term" value="F:ATP binding"/>
    <property type="evidence" value="ECO:0007669"/>
    <property type="project" value="UniProtKB-KW"/>
</dbReference>
<evidence type="ECO:0000259" key="18">
    <source>
        <dbReference type="PROSITE" id="PS50109"/>
    </source>
</evidence>
<evidence type="ECO:0000256" key="1">
    <source>
        <dbReference type="ARBA" id="ARBA00000085"/>
    </source>
</evidence>
<dbReference type="InterPro" id="IPR007895">
    <property type="entry name" value="MASE1"/>
</dbReference>
<dbReference type="InterPro" id="IPR011006">
    <property type="entry name" value="CheY-like_superfamily"/>
</dbReference>
<keyword evidence="6" id="KW-0808">Transferase</keyword>
<protein>
    <recommendedName>
        <fullName evidence="15">Sensory/regulatory protein RpfC</fullName>
        <ecNumber evidence="3">2.7.13.3</ecNumber>
    </recommendedName>
</protein>
<dbReference type="EMBL" id="CP080507">
    <property type="protein sequence ID" value="QYM78124.1"/>
    <property type="molecule type" value="Genomic_DNA"/>
</dbReference>
<evidence type="ECO:0000259" key="19">
    <source>
        <dbReference type="PROSITE" id="PS50110"/>
    </source>
</evidence>
<feature type="transmembrane region" description="Helical" evidence="17">
    <location>
        <begin position="147"/>
        <end position="172"/>
    </location>
</feature>
<feature type="modified residue" description="4-aspartylphosphate" evidence="16">
    <location>
        <position position="663"/>
    </location>
</feature>
<evidence type="ECO:0000256" key="11">
    <source>
        <dbReference type="ARBA" id="ARBA00022989"/>
    </source>
</evidence>
<dbReference type="PROSITE" id="PS50109">
    <property type="entry name" value="HIS_KIN"/>
    <property type="match status" value="1"/>
</dbReference>
<evidence type="ECO:0000256" key="2">
    <source>
        <dbReference type="ARBA" id="ARBA00004651"/>
    </source>
</evidence>
<dbReference type="KEGG" id="ole:K0B96_12490"/>
<dbReference type="SUPFAM" id="SSF55874">
    <property type="entry name" value="ATPase domain of HSP90 chaperone/DNA topoisomerase II/histidine kinase"/>
    <property type="match status" value="1"/>
</dbReference>
<evidence type="ECO:0000256" key="9">
    <source>
        <dbReference type="ARBA" id="ARBA00022777"/>
    </source>
</evidence>
<accession>A0A8F9TUQ0</accession>
<dbReference type="InterPro" id="IPR036097">
    <property type="entry name" value="HisK_dim/P_sf"/>
</dbReference>
<evidence type="ECO:0000256" key="13">
    <source>
        <dbReference type="ARBA" id="ARBA00023136"/>
    </source>
</evidence>
<comment type="catalytic activity">
    <reaction evidence="1">
        <text>ATP + protein L-histidine = ADP + protein N-phospho-L-histidine.</text>
        <dbReference type="EC" id="2.7.13.3"/>
    </reaction>
</comment>
<keyword evidence="7 17" id="KW-0812">Transmembrane</keyword>